<evidence type="ECO:0000313" key="1">
    <source>
        <dbReference type="EMBL" id="EEQ30721.1"/>
    </source>
</evidence>
<proteinExistence type="predicted"/>
<organism evidence="1 2">
    <name type="scientific">Arthroderma otae (strain ATCC MYA-4605 / CBS 113480)</name>
    <name type="common">Microsporum canis</name>
    <dbReference type="NCBI Taxonomy" id="554155"/>
    <lineage>
        <taxon>Eukaryota</taxon>
        <taxon>Fungi</taxon>
        <taxon>Dikarya</taxon>
        <taxon>Ascomycota</taxon>
        <taxon>Pezizomycotina</taxon>
        <taxon>Eurotiomycetes</taxon>
        <taxon>Eurotiomycetidae</taxon>
        <taxon>Onygenales</taxon>
        <taxon>Arthrodermataceae</taxon>
        <taxon>Microsporum</taxon>
    </lineage>
</organism>
<dbReference type="RefSeq" id="XP_002848034.1">
    <property type="nucleotide sequence ID" value="XM_002847988.1"/>
</dbReference>
<dbReference type="HOGENOM" id="CLU_1927100_0_0_1"/>
<reference evidence="2" key="1">
    <citation type="journal article" date="2012" name="MBio">
        <title>Comparative genome analysis of Trichophyton rubrum and related dermatophytes reveals candidate genes involved in infection.</title>
        <authorList>
            <person name="Martinez D.A."/>
            <person name="Oliver B.G."/>
            <person name="Graeser Y."/>
            <person name="Goldberg J.M."/>
            <person name="Li W."/>
            <person name="Martinez-Rossi N.M."/>
            <person name="Monod M."/>
            <person name="Shelest E."/>
            <person name="Barton R.C."/>
            <person name="Birch E."/>
            <person name="Brakhage A.A."/>
            <person name="Chen Z."/>
            <person name="Gurr S.J."/>
            <person name="Heiman D."/>
            <person name="Heitman J."/>
            <person name="Kosti I."/>
            <person name="Rossi A."/>
            <person name="Saif S."/>
            <person name="Samalova M."/>
            <person name="Saunders C.W."/>
            <person name="Shea T."/>
            <person name="Summerbell R.C."/>
            <person name="Xu J."/>
            <person name="Young S."/>
            <person name="Zeng Q."/>
            <person name="Birren B.W."/>
            <person name="Cuomo C.A."/>
            <person name="White T.C."/>
        </authorList>
    </citation>
    <scope>NUCLEOTIDE SEQUENCE [LARGE SCALE GENOMIC DNA]</scope>
    <source>
        <strain evidence="2">ATCC MYA-4605 / CBS 113480</strain>
    </source>
</reference>
<dbReference type="Proteomes" id="UP000002035">
    <property type="component" value="Unassembled WGS sequence"/>
</dbReference>
<keyword evidence="2" id="KW-1185">Reference proteome</keyword>
<name>C5FLZ9_ARTOC</name>
<accession>C5FLZ9</accession>
<dbReference type="EMBL" id="DS995703">
    <property type="protein sequence ID" value="EEQ30721.1"/>
    <property type="molecule type" value="Genomic_DNA"/>
</dbReference>
<sequence length="131" mass="14613">MGEGRVLAKEGQTTYWQYVNITGFPSCNCCIGCLFKATFILYGSGRIPRTPNSAATLVRDPKGASEQKGAQDVKIMLKQAMFIPADTWNLENAAAQKEKQQGYIFTIRKTYIRLALKNIFPHTYNSLPSLS</sequence>
<gene>
    <name evidence="1" type="ORF">MCYG_03540</name>
</gene>
<protein>
    <submittedName>
        <fullName evidence="1">Uncharacterized protein</fullName>
    </submittedName>
</protein>
<dbReference type="VEuPathDB" id="FungiDB:MCYG_03540"/>
<dbReference type="AlphaFoldDB" id="C5FLZ9"/>
<evidence type="ECO:0000313" key="2">
    <source>
        <dbReference type="Proteomes" id="UP000002035"/>
    </source>
</evidence>
<dbReference type="GeneID" id="9229356"/>